<dbReference type="Proteomes" id="UP001465976">
    <property type="component" value="Unassembled WGS sequence"/>
</dbReference>
<evidence type="ECO:0000313" key="3">
    <source>
        <dbReference type="Proteomes" id="UP001465976"/>
    </source>
</evidence>
<protein>
    <submittedName>
        <fullName evidence="2">Uncharacterized protein</fullName>
    </submittedName>
</protein>
<keyword evidence="3" id="KW-1185">Reference proteome</keyword>
<proteinExistence type="predicted"/>
<dbReference type="EMBL" id="JBAHYK010004352">
    <property type="protein sequence ID" value="KAL0562863.1"/>
    <property type="molecule type" value="Genomic_DNA"/>
</dbReference>
<sequence>MVNPGAFQGSRKAFLEAAIPGYFSAVQDGSGPEFLQTTVRRFLKRYPVDLADDVEPSEEQLDAVDDNEASDEVVPPTKDADETEESFAGRVAAFQQRKKDIKAKID</sequence>
<evidence type="ECO:0000256" key="1">
    <source>
        <dbReference type="SAM" id="MobiDB-lite"/>
    </source>
</evidence>
<comment type="caution">
    <text evidence="2">The sequence shown here is derived from an EMBL/GenBank/DDBJ whole genome shotgun (WGS) entry which is preliminary data.</text>
</comment>
<reference evidence="2 3" key="1">
    <citation type="submission" date="2024-02" db="EMBL/GenBank/DDBJ databases">
        <title>A draft genome for the cacao thread blight pathogen Marasmius crinis-equi.</title>
        <authorList>
            <person name="Cohen S.P."/>
            <person name="Baruah I.K."/>
            <person name="Amoako-Attah I."/>
            <person name="Bukari Y."/>
            <person name="Meinhardt L.W."/>
            <person name="Bailey B.A."/>
        </authorList>
    </citation>
    <scope>NUCLEOTIDE SEQUENCE [LARGE SCALE GENOMIC DNA]</scope>
    <source>
        <strain evidence="2 3">GH-76</strain>
    </source>
</reference>
<evidence type="ECO:0000313" key="2">
    <source>
        <dbReference type="EMBL" id="KAL0562863.1"/>
    </source>
</evidence>
<organism evidence="2 3">
    <name type="scientific">Marasmius crinis-equi</name>
    <dbReference type="NCBI Taxonomy" id="585013"/>
    <lineage>
        <taxon>Eukaryota</taxon>
        <taxon>Fungi</taxon>
        <taxon>Dikarya</taxon>
        <taxon>Basidiomycota</taxon>
        <taxon>Agaricomycotina</taxon>
        <taxon>Agaricomycetes</taxon>
        <taxon>Agaricomycetidae</taxon>
        <taxon>Agaricales</taxon>
        <taxon>Marasmiineae</taxon>
        <taxon>Marasmiaceae</taxon>
        <taxon>Marasmius</taxon>
    </lineage>
</organism>
<gene>
    <name evidence="2" type="ORF">V5O48_019216</name>
</gene>
<accession>A0ABR3EJ24</accession>
<feature type="compositionally biased region" description="Acidic residues" evidence="1">
    <location>
        <begin position="54"/>
        <end position="71"/>
    </location>
</feature>
<feature type="region of interest" description="Disordered" evidence="1">
    <location>
        <begin position="54"/>
        <end position="86"/>
    </location>
</feature>
<feature type="non-terminal residue" evidence="2">
    <location>
        <position position="106"/>
    </location>
</feature>
<name>A0ABR3EJ24_9AGAR</name>